<evidence type="ECO:0000313" key="3">
    <source>
        <dbReference type="Proteomes" id="UP000006038"/>
    </source>
</evidence>
<feature type="region of interest" description="Disordered" evidence="1">
    <location>
        <begin position="1"/>
        <end position="24"/>
    </location>
</feature>
<evidence type="ECO:0000256" key="1">
    <source>
        <dbReference type="SAM" id="MobiDB-lite"/>
    </source>
</evidence>
<evidence type="ECO:0000313" key="2">
    <source>
        <dbReference type="EnsemblPlants" id="OB06G17990.1"/>
    </source>
</evidence>
<dbReference type="EnsemblPlants" id="OB06G17990.1">
    <property type="protein sequence ID" value="OB06G17990.1"/>
    <property type="gene ID" value="OB06G17990"/>
</dbReference>
<dbReference type="Proteomes" id="UP000006038">
    <property type="component" value="Chromosome 6"/>
</dbReference>
<dbReference type="Gramene" id="OB06G17990.1">
    <property type="protein sequence ID" value="OB06G17990.1"/>
    <property type="gene ID" value="OB06G17990"/>
</dbReference>
<dbReference type="PANTHER" id="PTHR47076:SF1">
    <property type="entry name" value="NHL DOMAIN PROTEIN"/>
    <property type="match status" value="1"/>
</dbReference>
<feature type="region of interest" description="Disordered" evidence="1">
    <location>
        <begin position="60"/>
        <end position="98"/>
    </location>
</feature>
<dbReference type="HOGENOM" id="CLU_113581_0_0_1"/>
<feature type="compositionally biased region" description="Pro residues" evidence="1">
    <location>
        <begin position="78"/>
        <end position="98"/>
    </location>
</feature>
<proteinExistence type="predicted"/>
<dbReference type="AlphaFoldDB" id="J3MCQ5"/>
<reference evidence="2" key="2">
    <citation type="submission" date="2013-04" db="UniProtKB">
        <authorList>
            <consortium name="EnsemblPlants"/>
        </authorList>
    </citation>
    <scope>IDENTIFICATION</scope>
</reference>
<sequence>MAASGARPRHHHHGGGGQKLNYDPLSYALNFDEGHGGPCSPERDYAGYRDFSTRFVAPPAASAKTSIDLGARDAPPLFHNPPPQQPHPHPPSPTAARG</sequence>
<accession>J3MCQ5</accession>
<keyword evidence="3" id="KW-1185">Reference proteome</keyword>
<organism evidence="2">
    <name type="scientific">Oryza brachyantha</name>
    <name type="common">malo sina</name>
    <dbReference type="NCBI Taxonomy" id="4533"/>
    <lineage>
        <taxon>Eukaryota</taxon>
        <taxon>Viridiplantae</taxon>
        <taxon>Streptophyta</taxon>
        <taxon>Embryophyta</taxon>
        <taxon>Tracheophyta</taxon>
        <taxon>Spermatophyta</taxon>
        <taxon>Magnoliopsida</taxon>
        <taxon>Liliopsida</taxon>
        <taxon>Poales</taxon>
        <taxon>Poaceae</taxon>
        <taxon>BOP clade</taxon>
        <taxon>Oryzoideae</taxon>
        <taxon>Oryzeae</taxon>
        <taxon>Oryzinae</taxon>
        <taxon>Oryza</taxon>
    </lineage>
</organism>
<dbReference type="PANTHER" id="PTHR47076">
    <property type="entry name" value="NHL DOMAIN PROTEIN"/>
    <property type="match status" value="1"/>
</dbReference>
<reference evidence="2" key="1">
    <citation type="journal article" date="2013" name="Nat. Commun.">
        <title>Whole-genome sequencing of Oryza brachyantha reveals mechanisms underlying Oryza genome evolution.</title>
        <authorList>
            <person name="Chen J."/>
            <person name="Huang Q."/>
            <person name="Gao D."/>
            <person name="Wang J."/>
            <person name="Lang Y."/>
            <person name="Liu T."/>
            <person name="Li B."/>
            <person name="Bai Z."/>
            <person name="Luis Goicoechea J."/>
            <person name="Liang C."/>
            <person name="Chen C."/>
            <person name="Zhang W."/>
            <person name="Sun S."/>
            <person name="Liao Y."/>
            <person name="Zhang X."/>
            <person name="Yang L."/>
            <person name="Song C."/>
            <person name="Wang M."/>
            <person name="Shi J."/>
            <person name="Liu G."/>
            <person name="Liu J."/>
            <person name="Zhou H."/>
            <person name="Zhou W."/>
            <person name="Yu Q."/>
            <person name="An N."/>
            <person name="Chen Y."/>
            <person name="Cai Q."/>
            <person name="Wang B."/>
            <person name="Liu B."/>
            <person name="Min J."/>
            <person name="Huang Y."/>
            <person name="Wu H."/>
            <person name="Li Z."/>
            <person name="Zhang Y."/>
            <person name="Yin Y."/>
            <person name="Song W."/>
            <person name="Jiang J."/>
            <person name="Jackson S.A."/>
            <person name="Wing R.A."/>
            <person name="Wang J."/>
            <person name="Chen M."/>
        </authorList>
    </citation>
    <scope>NUCLEOTIDE SEQUENCE [LARGE SCALE GENOMIC DNA]</scope>
    <source>
        <strain evidence="2">cv. IRGC 101232</strain>
    </source>
</reference>
<protein>
    <submittedName>
        <fullName evidence="2">Uncharacterized protein</fullName>
    </submittedName>
</protein>
<name>J3MCQ5_ORYBR</name>